<dbReference type="AlphaFoldDB" id="A0A3N4JJV2"/>
<accession>A0A3N4JJV2</accession>
<name>A0A3N4JJV2_9PEZI</name>
<keyword evidence="1" id="KW-1133">Transmembrane helix</keyword>
<evidence type="ECO:0000256" key="1">
    <source>
        <dbReference type="SAM" id="Phobius"/>
    </source>
</evidence>
<feature type="transmembrane region" description="Helical" evidence="1">
    <location>
        <begin position="18"/>
        <end position="40"/>
    </location>
</feature>
<evidence type="ECO:0000313" key="2">
    <source>
        <dbReference type="EMBL" id="RPA94144.1"/>
    </source>
</evidence>
<gene>
    <name evidence="2" type="ORF">L873DRAFT_1474260</name>
</gene>
<keyword evidence="1" id="KW-0472">Membrane</keyword>
<sequence>MMISRQVQSGIGWMDGWWYYYTGLAFFFFSSHLAWGIAGVEFLFGWYTERVYRLSPSMREVWVMDLGVLPVQSMTPVLKSTERLSHHPYQPVAMVYSVQTVVLIIRYYRVLFVFLVFALSLQYQSGHFVT</sequence>
<proteinExistence type="predicted"/>
<keyword evidence="3" id="KW-1185">Reference proteome</keyword>
<dbReference type="Proteomes" id="UP000276215">
    <property type="component" value="Unassembled WGS sequence"/>
</dbReference>
<feature type="transmembrane region" description="Helical" evidence="1">
    <location>
        <begin position="98"/>
        <end position="121"/>
    </location>
</feature>
<keyword evidence="1" id="KW-0812">Transmembrane</keyword>
<reference evidence="2 3" key="1">
    <citation type="journal article" date="2018" name="Nat. Ecol. Evol.">
        <title>Pezizomycetes genomes reveal the molecular basis of ectomycorrhizal truffle lifestyle.</title>
        <authorList>
            <person name="Murat C."/>
            <person name="Payen T."/>
            <person name="Noel B."/>
            <person name="Kuo A."/>
            <person name="Morin E."/>
            <person name="Chen J."/>
            <person name="Kohler A."/>
            <person name="Krizsan K."/>
            <person name="Balestrini R."/>
            <person name="Da Silva C."/>
            <person name="Montanini B."/>
            <person name="Hainaut M."/>
            <person name="Levati E."/>
            <person name="Barry K.W."/>
            <person name="Belfiori B."/>
            <person name="Cichocki N."/>
            <person name="Clum A."/>
            <person name="Dockter R.B."/>
            <person name="Fauchery L."/>
            <person name="Guy J."/>
            <person name="Iotti M."/>
            <person name="Le Tacon F."/>
            <person name="Lindquist E.A."/>
            <person name="Lipzen A."/>
            <person name="Malagnac F."/>
            <person name="Mello A."/>
            <person name="Molinier V."/>
            <person name="Miyauchi S."/>
            <person name="Poulain J."/>
            <person name="Riccioni C."/>
            <person name="Rubini A."/>
            <person name="Sitrit Y."/>
            <person name="Splivallo R."/>
            <person name="Traeger S."/>
            <person name="Wang M."/>
            <person name="Zifcakova L."/>
            <person name="Wipf D."/>
            <person name="Zambonelli A."/>
            <person name="Paolocci F."/>
            <person name="Nowrousian M."/>
            <person name="Ottonello S."/>
            <person name="Baldrian P."/>
            <person name="Spatafora J.W."/>
            <person name="Henrissat B."/>
            <person name="Nagy L.G."/>
            <person name="Aury J.M."/>
            <person name="Wincker P."/>
            <person name="Grigoriev I.V."/>
            <person name="Bonfante P."/>
            <person name="Martin F.M."/>
        </authorList>
    </citation>
    <scope>NUCLEOTIDE SEQUENCE [LARGE SCALE GENOMIC DNA]</scope>
    <source>
        <strain evidence="2 3">120613-1</strain>
    </source>
</reference>
<dbReference type="EMBL" id="ML120442">
    <property type="protein sequence ID" value="RPA94144.1"/>
    <property type="molecule type" value="Genomic_DNA"/>
</dbReference>
<protein>
    <submittedName>
        <fullName evidence="2">Uncharacterized protein</fullName>
    </submittedName>
</protein>
<organism evidence="2 3">
    <name type="scientific">Choiromyces venosus 120613-1</name>
    <dbReference type="NCBI Taxonomy" id="1336337"/>
    <lineage>
        <taxon>Eukaryota</taxon>
        <taxon>Fungi</taxon>
        <taxon>Dikarya</taxon>
        <taxon>Ascomycota</taxon>
        <taxon>Pezizomycotina</taxon>
        <taxon>Pezizomycetes</taxon>
        <taxon>Pezizales</taxon>
        <taxon>Tuberaceae</taxon>
        <taxon>Choiromyces</taxon>
    </lineage>
</organism>
<evidence type="ECO:0000313" key="3">
    <source>
        <dbReference type="Proteomes" id="UP000276215"/>
    </source>
</evidence>